<evidence type="ECO:0000256" key="2">
    <source>
        <dbReference type="ARBA" id="ARBA00007655"/>
    </source>
</evidence>
<reference evidence="8" key="2">
    <citation type="submission" date="2022-08" db="UniProtKB">
        <authorList>
            <consortium name="EnsemblMetazoa"/>
        </authorList>
    </citation>
    <scope>IDENTIFICATION</scope>
    <source>
        <strain evidence="8">STECLA/ALBI9_A</strain>
    </source>
</reference>
<dbReference type="FunFam" id="1.20.1050.10:FF:000040">
    <property type="entry name" value="chloride intracellular channel exc-4"/>
    <property type="match status" value="1"/>
</dbReference>
<protein>
    <recommendedName>
        <fullName evidence="7">CLIC N-terminal domain-containing protein</fullName>
    </recommendedName>
</protein>
<accession>A0A182F9Z9</accession>
<evidence type="ECO:0000256" key="5">
    <source>
        <dbReference type="ARBA" id="ARBA00023136"/>
    </source>
</evidence>
<name>A0A182F9Z9_ANOAL</name>
<dbReference type="GO" id="GO:0016324">
    <property type="term" value="C:apical plasma membrane"/>
    <property type="evidence" value="ECO:0007669"/>
    <property type="project" value="TreeGrafter"/>
</dbReference>
<dbReference type="CDD" id="cd03061">
    <property type="entry name" value="GST_N_CLIC"/>
    <property type="match status" value="1"/>
</dbReference>
<dbReference type="SUPFAM" id="SSF47616">
    <property type="entry name" value="GST C-terminal domain-like"/>
    <property type="match status" value="1"/>
</dbReference>
<dbReference type="AlphaFoldDB" id="A0A182F9Z9"/>
<reference evidence="8 9" key="1">
    <citation type="journal article" date="2017" name="G3 (Bethesda)">
        <title>The Physical Genome Mapping of Anopheles albimanus Corrected Scaffold Misassemblies and Identified Interarm Rearrangements in Genus Anopheles.</title>
        <authorList>
            <person name="Artemov G.N."/>
            <person name="Peery A.N."/>
            <person name="Jiang X."/>
            <person name="Tu Z."/>
            <person name="Stegniy V.N."/>
            <person name="Sharakhova M.V."/>
            <person name="Sharakhov I.V."/>
        </authorList>
    </citation>
    <scope>NUCLEOTIDE SEQUENCE [LARGE SCALE GENOMIC DNA]</scope>
    <source>
        <strain evidence="8 9">ALBI9_A</strain>
    </source>
</reference>
<sequence length="351" mass="40091">LGSGGKFEWFASSEQTRRPCPFKCLVPIAQWPRKPNQPQPNIIIKRFTSRSAIRPPASQQARLVQREEREGTRRAAAQHQTATPPAAMSEENQDNGAGRNGSAVPEIELIIKASTIDGRRKGACLFCQEYFMDLYLLAELKTISLKVTTVCMQKPPPDFRTNFEATHPPILIDNGLAILENDKIERHIMKSVPGGYNLFVQDKEVATLIENLYSKLKLMLVKKDESKNNALLMHLKKINDHLATRGTRFLTGDTMCCFDCELMPRLQHIRVAGKYFVDFDIPKHLTALWRYMYHMYQLDAFTQSCPADQDIINHYKLQQAKGDIKMLKMKKHEELETPTFTTSIPVDLNDQ</sequence>
<dbReference type="Gene3D" id="3.40.30.10">
    <property type="entry name" value="Glutaredoxin"/>
    <property type="match status" value="1"/>
</dbReference>
<dbReference type="PANTHER" id="PTHR43920:SF5">
    <property type="entry name" value="CHLORIDE INTRACELLULAR CHANNEL CLIC"/>
    <property type="match status" value="1"/>
</dbReference>
<dbReference type="PANTHER" id="PTHR43920">
    <property type="entry name" value="CHLORIDE INTRACELLULAR CHANNEL, ISOFORM A"/>
    <property type="match status" value="1"/>
</dbReference>
<dbReference type="Gene3D" id="1.20.1050.10">
    <property type="match status" value="1"/>
</dbReference>
<keyword evidence="4" id="KW-1133">Transmembrane helix</keyword>
<dbReference type="Proteomes" id="UP000069272">
    <property type="component" value="Chromosome X"/>
</dbReference>
<proteinExistence type="inferred from homology"/>
<evidence type="ECO:0000313" key="9">
    <source>
        <dbReference type="Proteomes" id="UP000069272"/>
    </source>
</evidence>
<comment type="similarity">
    <text evidence="2">Belongs to the chloride channel CLIC family.</text>
</comment>
<feature type="region of interest" description="Disordered" evidence="6">
    <location>
        <begin position="65"/>
        <end position="101"/>
    </location>
</feature>
<keyword evidence="3" id="KW-0812">Transmembrane</keyword>
<dbReference type="STRING" id="7167.A0A182F9Z9"/>
<evidence type="ECO:0000256" key="3">
    <source>
        <dbReference type="ARBA" id="ARBA00022692"/>
    </source>
</evidence>
<evidence type="ECO:0000313" key="8">
    <source>
        <dbReference type="EnsemblMetazoa" id="AALB003327-PA"/>
    </source>
</evidence>
<dbReference type="EnsemblMetazoa" id="AALB003327-RA">
    <property type="protein sequence ID" value="AALB003327-PA"/>
    <property type="gene ID" value="AALB003327"/>
</dbReference>
<feature type="domain" description="CLIC N-terminal" evidence="7">
    <location>
        <begin position="105"/>
        <end position="188"/>
    </location>
</feature>
<dbReference type="CDD" id="cd03198">
    <property type="entry name" value="GST_C_CLIC"/>
    <property type="match status" value="1"/>
</dbReference>
<dbReference type="InterPro" id="IPR053823">
    <property type="entry name" value="CLIC_N"/>
</dbReference>
<dbReference type="FunFam" id="3.40.30.10:FF:000188">
    <property type="entry name" value="Chloride intracellular channel exc-4"/>
    <property type="match status" value="1"/>
</dbReference>
<keyword evidence="9" id="KW-1185">Reference proteome</keyword>
<evidence type="ECO:0000256" key="1">
    <source>
        <dbReference type="ARBA" id="ARBA00004167"/>
    </source>
</evidence>
<dbReference type="GO" id="GO:0005737">
    <property type="term" value="C:cytoplasm"/>
    <property type="evidence" value="ECO:0007669"/>
    <property type="project" value="TreeGrafter"/>
</dbReference>
<keyword evidence="5" id="KW-0472">Membrane</keyword>
<dbReference type="Pfam" id="PF22441">
    <property type="entry name" value="CLIC-like_N"/>
    <property type="match status" value="1"/>
</dbReference>
<evidence type="ECO:0000256" key="6">
    <source>
        <dbReference type="SAM" id="MobiDB-lite"/>
    </source>
</evidence>
<dbReference type="InterPro" id="IPR036249">
    <property type="entry name" value="Thioredoxin-like_sf"/>
</dbReference>
<feature type="compositionally biased region" description="Low complexity" evidence="6">
    <location>
        <begin position="74"/>
        <end position="87"/>
    </location>
</feature>
<dbReference type="GO" id="GO:0005254">
    <property type="term" value="F:chloride channel activity"/>
    <property type="evidence" value="ECO:0007669"/>
    <property type="project" value="TreeGrafter"/>
</dbReference>
<dbReference type="InterPro" id="IPR036282">
    <property type="entry name" value="Glutathione-S-Trfase_C_sf"/>
</dbReference>
<dbReference type="VEuPathDB" id="VectorBase:AALB003327"/>
<evidence type="ECO:0000259" key="7">
    <source>
        <dbReference type="Pfam" id="PF22441"/>
    </source>
</evidence>
<dbReference type="SUPFAM" id="SSF52833">
    <property type="entry name" value="Thioredoxin-like"/>
    <property type="match status" value="1"/>
</dbReference>
<comment type="subcellular location">
    <subcellularLocation>
        <location evidence="1">Membrane</location>
        <topology evidence="1">Single-pass membrane protein</topology>
    </subcellularLocation>
</comment>
<dbReference type="VEuPathDB" id="VectorBase:AALB20_032657"/>
<evidence type="ECO:0000256" key="4">
    <source>
        <dbReference type="ARBA" id="ARBA00022989"/>
    </source>
</evidence>
<organism evidence="8 9">
    <name type="scientific">Anopheles albimanus</name>
    <name type="common">New world malaria mosquito</name>
    <dbReference type="NCBI Taxonomy" id="7167"/>
    <lineage>
        <taxon>Eukaryota</taxon>
        <taxon>Metazoa</taxon>
        <taxon>Ecdysozoa</taxon>
        <taxon>Arthropoda</taxon>
        <taxon>Hexapoda</taxon>
        <taxon>Insecta</taxon>
        <taxon>Pterygota</taxon>
        <taxon>Neoptera</taxon>
        <taxon>Endopterygota</taxon>
        <taxon>Diptera</taxon>
        <taxon>Nematocera</taxon>
        <taxon>Culicoidea</taxon>
        <taxon>Culicidae</taxon>
        <taxon>Anophelinae</taxon>
        <taxon>Anopheles</taxon>
    </lineage>
</organism>